<dbReference type="InterPro" id="IPR023393">
    <property type="entry name" value="START-like_dom_sf"/>
</dbReference>
<sequence>MHIERTVTTAAPLEAVFGYLADFTTTTEWDPGTVRTSRVAGDGGVGTRYHNRSRFLGRETELTYVVEQLVPGSVIHLRGENRTVVADDTMTFVRTPTGGTRVTYRAAFSFKGPARLVAPLLSPAFRRLGDEAERGLYQCLDRLAA</sequence>
<dbReference type="Pfam" id="PF10604">
    <property type="entry name" value="Polyketide_cyc2"/>
    <property type="match status" value="1"/>
</dbReference>
<dbReference type="AlphaFoldDB" id="W9GKT2"/>
<dbReference type="SUPFAM" id="SSF55961">
    <property type="entry name" value="Bet v1-like"/>
    <property type="match status" value="1"/>
</dbReference>
<dbReference type="PATRIC" id="fig|584657.3.peg.1147"/>
<dbReference type="InterPro" id="IPR019587">
    <property type="entry name" value="Polyketide_cyclase/dehydratase"/>
</dbReference>
<proteinExistence type="predicted"/>
<name>W9GKT2_9MICO</name>
<dbReference type="RefSeq" id="WP_034714467.1">
    <property type="nucleotide sequence ID" value="NZ_AWQS01000029.1"/>
</dbReference>
<gene>
    <name evidence="1" type="ORF">N864_14285</name>
</gene>
<accession>W9GKT2</accession>
<evidence type="ECO:0000313" key="1">
    <source>
        <dbReference type="EMBL" id="EWT06871.1"/>
    </source>
</evidence>
<dbReference type="Proteomes" id="UP000019494">
    <property type="component" value="Unassembled WGS sequence"/>
</dbReference>
<evidence type="ECO:0000313" key="2">
    <source>
        <dbReference type="Proteomes" id="UP000019494"/>
    </source>
</evidence>
<protein>
    <submittedName>
        <fullName evidence="1">Polyketide cyclase</fullName>
    </submittedName>
</protein>
<dbReference type="EMBL" id="AWQS01000029">
    <property type="protein sequence ID" value="EWT06871.1"/>
    <property type="molecule type" value="Genomic_DNA"/>
</dbReference>
<comment type="caution">
    <text evidence="1">The sequence shown here is derived from an EMBL/GenBank/DDBJ whole genome shotgun (WGS) entry which is preliminary data.</text>
</comment>
<reference evidence="2" key="1">
    <citation type="submission" date="2013-08" db="EMBL/GenBank/DDBJ databases">
        <title>Intrasporangium oryzae NRRL B-24470.</title>
        <authorList>
            <person name="Liu H."/>
            <person name="Wang G."/>
        </authorList>
    </citation>
    <scope>NUCLEOTIDE SEQUENCE [LARGE SCALE GENOMIC DNA]</scope>
    <source>
        <strain evidence="2">Q5-1</strain>
    </source>
</reference>
<dbReference type="Gene3D" id="3.30.530.20">
    <property type="match status" value="1"/>
</dbReference>
<dbReference type="OrthoDB" id="3371087at2"/>
<organism evidence="1 2">
    <name type="scientific">Intrasporangium chromatireducens Q5-1</name>
    <dbReference type="NCBI Taxonomy" id="584657"/>
    <lineage>
        <taxon>Bacteria</taxon>
        <taxon>Bacillati</taxon>
        <taxon>Actinomycetota</taxon>
        <taxon>Actinomycetes</taxon>
        <taxon>Micrococcales</taxon>
        <taxon>Intrasporangiaceae</taxon>
        <taxon>Intrasporangium</taxon>
    </lineage>
</organism>
<keyword evidence="2" id="KW-1185">Reference proteome</keyword>